<evidence type="ECO:0000313" key="2">
    <source>
        <dbReference type="EMBL" id="OIW00558.1"/>
    </source>
</evidence>
<dbReference type="OrthoDB" id="1848700at2759"/>
<dbReference type="SUPFAM" id="SSF52058">
    <property type="entry name" value="L domain-like"/>
    <property type="match status" value="1"/>
</dbReference>
<dbReference type="AlphaFoldDB" id="A0A1J7GJI5"/>
<dbReference type="PANTHER" id="PTHR31900:SF30">
    <property type="entry name" value="SUPERFAMILY PROTEIN, PUTATIVE-RELATED"/>
    <property type="match status" value="1"/>
</dbReference>
<dbReference type="PROSITE" id="PS50181">
    <property type="entry name" value="FBOX"/>
    <property type="match status" value="1"/>
</dbReference>
<dbReference type="SUPFAM" id="SSF81383">
    <property type="entry name" value="F-box domain"/>
    <property type="match status" value="1"/>
</dbReference>
<dbReference type="Gene3D" id="1.20.1280.50">
    <property type="match status" value="1"/>
</dbReference>
<name>A0A1J7GJI5_LUPAN</name>
<dbReference type="Gramene" id="OIW00558">
    <property type="protein sequence ID" value="OIW00558"/>
    <property type="gene ID" value="TanjilG_24288"/>
</dbReference>
<dbReference type="CDD" id="cd22160">
    <property type="entry name" value="F-box_AtFBL13-like"/>
    <property type="match status" value="1"/>
</dbReference>
<dbReference type="InterPro" id="IPR036047">
    <property type="entry name" value="F-box-like_dom_sf"/>
</dbReference>
<dbReference type="Proteomes" id="UP000188354">
    <property type="component" value="Chromosome LG12"/>
</dbReference>
<dbReference type="InterPro" id="IPR055411">
    <property type="entry name" value="LRR_FXL15/At3g58940/PEG3-like"/>
</dbReference>
<protein>
    <recommendedName>
        <fullName evidence="1">F-box domain-containing protein</fullName>
    </recommendedName>
</protein>
<dbReference type="Gene3D" id="3.80.10.10">
    <property type="entry name" value="Ribonuclease Inhibitor"/>
    <property type="match status" value="1"/>
</dbReference>
<proteinExistence type="predicted"/>
<dbReference type="InterPro" id="IPR001810">
    <property type="entry name" value="F-box_dom"/>
</dbReference>
<feature type="domain" description="F-box" evidence="1">
    <location>
        <begin position="22"/>
        <end position="58"/>
    </location>
</feature>
<dbReference type="Pfam" id="PF00646">
    <property type="entry name" value="F-box"/>
    <property type="match status" value="1"/>
</dbReference>
<dbReference type="SMART" id="SM00256">
    <property type="entry name" value="FBOX"/>
    <property type="match status" value="1"/>
</dbReference>
<evidence type="ECO:0000313" key="3">
    <source>
        <dbReference type="Proteomes" id="UP000188354"/>
    </source>
</evidence>
<dbReference type="InterPro" id="IPR050232">
    <property type="entry name" value="FBL13/AtMIF1-like"/>
</dbReference>
<keyword evidence="3" id="KW-1185">Reference proteome</keyword>
<dbReference type="InterPro" id="IPR053781">
    <property type="entry name" value="F-box_AtFBL13-like"/>
</dbReference>
<evidence type="ECO:0000259" key="1">
    <source>
        <dbReference type="PROSITE" id="PS50181"/>
    </source>
</evidence>
<dbReference type="Pfam" id="PF24758">
    <property type="entry name" value="LRR_At5g56370"/>
    <property type="match status" value="1"/>
</dbReference>
<dbReference type="EMBL" id="CM007372">
    <property type="protein sequence ID" value="OIW00558.1"/>
    <property type="molecule type" value="Genomic_DNA"/>
</dbReference>
<accession>A0A1J7GJI5</accession>
<reference evidence="2 3" key="1">
    <citation type="journal article" date="2017" name="Plant Biotechnol. J.">
        <title>A comprehensive draft genome sequence for lupin (Lupinus angustifolius), an emerging health food: insights into plant-microbe interactions and legume evolution.</title>
        <authorList>
            <person name="Hane J.K."/>
            <person name="Ming Y."/>
            <person name="Kamphuis L.G."/>
            <person name="Nelson M.N."/>
            <person name="Garg G."/>
            <person name="Atkins C.A."/>
            <person name="Bayer P.E."/>
            <person name="Bravo A."/>
            <person name="Bringans S."/>
            <person name="Cannon S."/>
            <person name="Edwards D."/>
            <person name="Foley R."/>
            <person name="Gao L.L."/>
            <person name="Harrison M.J."/>
            <person name="Huang W."/>
            <person name="Hurgobin B."/>
            <person name="Li S."/>
            <person name="Liu C.W."/>
            <person name="McGrath A."/>
            <person name="Morahan G."/>
            <person name="Murray J."/>
            <person name="Weller J."/>
            <person name="Jian J."/>
            <person name="Singh K.B."/>
        </authorList>
    </citation>
    <scope>NUCLEOTIDE SEQUENCE [LARGE SCALE GENOMIC DNA]</scope>
    <source>
        <strain evidence="3">cv. Tanjil</strain>
        <tissue evidence="2">Whole plant</tissue>
    </source>
</reference>
<dbReference type="PANTHER" id="PTHR31900">
    <property type="entry name" value="F-BOX/RNI SUPERFAMILY PROTEIN-RELATED"/>
    <property type="match status" value="1"/>
</dbReference>
<organism evidence="2 3">
    <name type="scientific">Lupinus angustifolius</name>
    <name type="common">Narrow-leaved blue lupine</name>
    <dbReference type="NCBI Taxonomy" id="3871"/>
    <lineage>
        <taxon>Eukaryota</taxon>
        <taxon>Viridiplantae</taxon>
        <taxon>Streptophyta</taxon>
        <taxon>Embryophyta</taxon>
        <taxon>Tracheophyta</taxon>
        <taxon>Spermatophyta</taxon>
        <taxon>Magnoliopsida</taxon>
        <taxon>eudicotyledons</taxon>
        <taxon>Gunneridae</taxon>
        <taxon>Pentapetalae</taxon>
        <taxon>rosids</taxon>
        <taxon>fabids</taxon>
        <taxon>Fabales</taxon>
        <taxon>Fabaceae</taxon>
        <taxon>Papilionoideae</taxon>
        <taxon>50 kb inversion clade</taxon>
        <taxon>genistoids sensu lato</taxon>
        <taxon>core genistoids</taxon>
        <taxon>Genisteae</taxon>
        <taxon>Lupinus</taxon>
    </lineage>
</organism>
<dbReference type="OMA" id="TISSMEH"/>
<dbReference type="InterPro" id="IPR032675">
    <property type="entry name" value="LRR_dom_sf"/>
</dbReference>
<gene>
    <name evidence="2" type="ORF">TanjilG_24288</name>
</gene>
<sequence>MMHSRIWKNSSRSISRIKKKGEDKLSNLPDELIHRILSFVDAKTAVQTSVLAHRWKNIWISLPFLNFHSSSFDHDFLFQDFVLNFLANRNSDSKIDVLKFECTGDELEETGAPTVDSVVDYVASKDIQNLTIVADYVLESLPRLFTSRTLTVLNLSNISTETSTFEFVSLQKLSLVDCKFEIRDVEILDPFLGCPKLSFLLFDCCQFYGKFDKFKIHAPQLTELSISCLRVDEEFDSECVIELFTPKLRYFSYDDPLNLYAFSIQAKLHFLEKLVIDVDSSEVLNALDNTEGTKLSMKFIELFEAMGSAKFVYLSPDVVKVLSLFPALFMGRLSPFTRVQTFKFIVDVYSSFPLPTNVMAYLLRGSPGFTCYRRQGSYTAKQSG</sequence>
<dbReference type="KEGG" id="lang:109361541"/>
<dbReference type="STRING" id="3871.A0A1J7GJI5"/>